<dbReference type="OrthoDB" id="190201at2759"/>
<sequence>MSFGLLTFRSFIRSPIIAINSNKVSKTIQRQYSNVMSHKTDNKTNLIEPKELRFPLPYGHLAAKEWGNPNGLPVLAVHGWLDNCGSFDPLIPHILKPHDLHVVAIDEPGVGLSSHKPPGSEYGRWNTVLEMKRVVDHLKWTKFTIIGHSQGGHFALLFGASYPELVDRIITIDIFKPLTYRGDNWAKKVSKITEVHMRYENFLNNDPSKDSKAPVYSEADALKRLMEGHGNSLNENSARILMQRGTTKQKWGLTFSRDIRLKVPSLDPPPTDEQMTKFMAHLKCDLMIIMANQTPYHIPEEIKQKYYDIYRTNSRYFEDINIDGSHHLHMNDPIPVAHQINQFIDRSLQLQLKPKPKL</sequence>
<keyword evidence="2" id="KW-0378">Hydrolase</keyword>
<name>A0A7R9PYU4_9ACAR</name>
<dbReference type="GO" id="GO:0016787">
    <property type="term" value="F:hydrolase activity"/>
    <property type="evidence" value="ECO:0007669"/>
    <property type="project" value="UniProtKB-KW"/>
</dbReference>
<dbReference type="SUPFAM" id="SSF53474">
    <property type="entry name" value="alpha/beta-Hydrolases"/>
    <property type="match status" value="1"/>
</dbReference>
<reference evidence="4" key="1">
    <citation type="submission" date="2020-11" db="EMBL/GenBank/DDBJ databases">
        <authorList>
            <person name="Tran Van P."/>
        </authorList>
    </citation>
    <scope>NUCLEOTIDE SEQUENCE</scope>
</reference>
<proteinExistence type="inferred from homology"/>
<dbReference type="InterPro" id="IPR050266">
    <property type="entry name" value="AB_hydrolase_sf"/>
</dbReference>
<dbReference type="EMBL" id="OC857354">
    <property type="protein sequence ID" value="CAD7625059.1"/>
    <property type="molecule type" value="Genomic_DNA"/>
</dbReference>
<keyword evidence="5" id="KW-1185">Reference proteome</keyword>
<dbReference type="Proteomes" id="UP000759131">
    <property type="component" value="Unassembled WGS sequence"/>
</dbReference>
<dbReference type="PANTHER" id="PTHR43798">
    <property type="entry name" value="MONOACYLGLYCEROL LIPASE"/>
    <property type="match status" value="1"/>
</dbReference>
<dbReference type="Gene3D" id="3.40.50.1820">
    <property type="entry name" value="alpha/beta hydrolase"/>
    <property type="match status" value="1"/>
</dbReference>
<comment type="similarity">
    <text evidence="1">Belongs to the AB hydrolase superfamily.</text>
</comment>
<dbReference type="Pfam" id="PF00561">
    <property type="entry name" value="Abhydrolase_1"/>
    <property type="match status" value="1"/>
</dbReference>
<dbReference type="AlphaFoldDB" id="A0A7R9PYU4"/>
<feature type="domain" description="AB hydrolase-1" evidence="3">
    <location>
        <begin position="73"/>
        <end position="178"/>
    </location>
</feature>
<evidence type="ECO:0000256" key="2">
    <source>
        <dbReference type="ARBA" id="ARBA00022801"/>
    </source>
</evidence>
<evidence type="ECO:0000256" key="1">
    <source>
        <dbReference type="ARBA" id="ARBA00008645"/>
    </source>
</evidence>
<accession>A0A7R9PYU4</accession>
<dbReference type="EMBL" id="CAJPIZ010002779">
    <property type="protein sequence ID" value="CAG2105489.1"/>
    <property type="molecule type" value="Genomic_DNA"/>
</dbReference>
<dbReference type="PRINTS" id="PR00111">
    <property type="entry name" value="ABHYDROLASE"/>
</dbReference>
<dbReference type="GO" id="GO:0016020">
    <property type="term" value="C:membrane"/>
    <property type="evidence" value="ECO:0007669"/>
    <property type="project" value="TreeGrafter"/>
</dbReference>
<dbReference type="PANTHER" id="PTHR43798:SF14">
    <property type="entry name" value="SERINE HYDROLASE-LIKE PROTEIN DDB_G0286239"/>
    <property type="match status" value="1"/>
</dbReference>
<evidence type="ECO:0000259" key="3">
    <source>
        <dbReference type="Pfam" id="PF00561"/>
    </source>
</evidence>
<dbReference type="InterPro" id="IPR000073">
    <property type="entry name" value="AB_hydrolase_1"/>
</dbReference>
<gene>
    <name evidence="4" type="ORF">OSB1V03_LOCUS5495</name>
</gene>
<protein>
    <recommendedName>
        <fullName evidence="3">AB hydrolase-1 domain-containing protein</fullName>
    </recommendedName>
</protein>
<dbReference type="InterPro" id="IPR029058">
    <property type="entry name" value="AB_hydrolase_fold"/>
</dbReference>
<evidence type="ECO:0000313" key="5">
    <source>
        <dbReference type="Proteomes" id="UP000759131"/>
    </source>
</evidence>
<organism evidence="4">
    <name type="scientific">Medioppia subpectinata</name>
    <dbReference type="NCBI Taxonomy" id="1979941"/>
    <lineage>
        <taxon>Eukaryota</taxon>
        <taxon>Metazoa</taxon>
        <taxon>Ecdysozoa</taxon>
        <taxon>Arthropoda</taxon>
        <taxon>Chelicerata</taxon>
        <taxon>Arachnida</taxon>
        <taxon>Acari</taxon>
        <taxon>Acariformes</taxon>
        <taxon>Sarcoptiformes</taxon>
        <taxon>Oribatida</taxon>
        <taxon>Brachypylina</taxon>
        <taxon>Oppioidea</taxon>
        <taxon>Oppiidae</taxon>
        <taxon>Medioppia</taxon>
    </lineage>
</organism>
<evidence type="ECO:0000313" key="4">
    <source>
        <dbReference type="EMBL" id="CAD7625059.1"/>
    </source>
</evidence>